<dbReference type="SMART" id="SM00886">
    <property type="entry name" value="Dabb"/>
    <property type="match status" value="1"/>
</dbReference>
<dbReference type="InterPro" id="IPR013097">
    <property type="entry name" value="Dabb"/>
</dbReference>
<dbReference type="PROSITE" id="PS51502">
    <property type="entry name" value="S_R_A_B_BARREL"/>
    <property type="match status" value="1"/>
</dbReference>
<dbReference type="InterPro" id="IPR011008">
    <property type="entry name" value="Dimeric_a/b-barrel"/>
</dbReference>
<reference evidence="1 2" key="1">
    <citation type="submission" date="2017-08" db="EMBL/GenBank/DDBJ databases">
        <title>Complete genome sequence of Gluconacetobacter saccharivorans CV1 isolated from Fermented Vinegar.</title>
        <authorList>
            <person name="Kim S.-Y."/>
        </authorList>
    </citation>
    <scope>NUCLEOTIDE SEQUENCE [LARGE SCALE GENOMIC DNA]</scope>
    <source>
        <strain evidence="1 2">CV1</strain>
    </source>
</reference>
<dbReference type="OrthoDB" id="7282220at2"/>
<dbReference type="SUPFAM" id="SSF54909">
    <property type="entry name" value="Dimeric alpha+beta barrel"/>
    <property type="match status" value="1"/>
</dbReference>
<accession>A0A347W7Z7</accession>
<evidence type="ECO:0000313" key="1">
    <source>
        <dbReference type="EMBL" id="AXY20990.1"/>
    </source>
</evidence>
<dbReference type="Proteomes" id="UP000264120">
    <property type="component" value="Chromosome"/>
</dbReference>
<dbReference type="KEGG" id="ksc:CD178_00160"/>
<dbReference type="AlphaFoldDB" id="A0A347W7Z7"/>
<protein>
    <submittedName>
        <fullName evidence="1">Stress responsive A/B Barrel Domain protein</fullName>
    </submittedName>
</protein>
<dbReference type="Gene3D" id="3.30.70.100">
    <property type="match status" value="1"/>
</dbReference>
<name>A0A347W7Z7_9PROT</name>
<evidence type="ECO:0000313" key="2">
    <source>
        <dbReference type="Proteomes" id="UP000264120"/>
    </source>
</evidence>
<dbReference type="Pfam" id="PF07876">
    <property type="entry name" value="Dabb"/>
    <property type="match status" value="1"/>
</dbReference>
<proteinExistence type="predicted"/>
<organism evidence="1 2">
    <name type="scientific">Komagataeibacter saccharivorans</name>
    <dbReference type="NCBI Taxonomy" id="265959"/>
    <lineage>
        <taxon>Bacteria</taxon>
        <taxon>Pseudomonadati</taxon>
        <taxon>Pseudomonadota</taxon>
        <taxon>Alphaproteobacteria</taxon>
        <taxon>Acetobacterales</taxon>
        <taxon>Acetobacteraceae</taxon>
        <taxon>Komagataeibacter</taxon>
    </lineage>
</organism>
<dbReference type="EMBL" id="CP023036">
    <property type="protein sequence ID" value="AXY20990.1"/>
    <property type="molecule type" value="Genomic_DNA"/>
</dbReference>
<gene>
    <name evidence="1" type="ORF">CD178_00160</name>
</gene>
<sequence length="212" mass="22667">MKLQFTNTVGATLFAAGCFSFAGPLHADTAPASAPAAGATGNVAAEQISDATRAERLMASQIGLRVFTSAGFHPGTVRHIVLFRFLPTITDAQRAEVVRRFMALGQISRREDGSPVVAAIETGAQISGEGVDEGLQQAFLVTFRSEGDRNYYVGRPVVTDPAYFDPAHEAFKKFAAPYVIATVVFDYAIPPKSVPRKAPVRTGRVQVPQLQG</sequence>
<keyword evidence="2" id="KW-1185">Reference proteome</keyword>
<dbReference type="RefSeq" id="WP_110547242.1">
    <property type="nucleotide sequence ID" value="NZ_CALCQY010000003.1"/>
</dbReference>
<dbReference type="GeneID" id="98311999"/>
<dbReference type="PROSITE" id="PS51257">
    <property type="entry name" value="PROKAR_LIPOPROTEIN"/>
    <property type="match status" value="1"/>
</dbReference>